<dbReference type="SUPFAM" id="SSF53748">
    <property type="entry name" value="Phosphoglycerate kinase"/>
    <property type="match status" value="1"/>
</dbReference>
<dbReference type="AlphaFoldDB" id="A0A4R8M5Z2"/>
<feature type="binding site" evidence="11 13">
    <location>
        <begin position="352"/>
        <end position="355"/>
    </location>
    <ligand>
        <name>ATP</name>
        <dbReference type="ChEBI" id="CHEBI:30616"/>
    </ligand>
</feature>
<dbReference type="InterPro" id="IPR015911">
    <property type="entry name" value="Phosphoglycerate_kinase_CS"/>
</dbReference>
<comment type="similarity">
    <text evidence="3 11 14">Belongs to the phosphoglycerate kinase family.</text>
</comment>
<proteinExistence type="inferred from homology"/>
<dbReference type="EC" id="2.7.2.3" evidence="5 11"/>
<feature type="binding site" evidence="11">
    <location>
        <position position="36"/>
    </location>
    <ligand>
        <name>substrate</name>
    </ligand>
</feature>
<evidence type="ECO:0000256" key="4">
    <source>
        <dbReference type="ARBA" id="ARBA00011245"/>
    </source>
</evidence>
<dbReference type="PIRSF" id="PIRSF000724">
    <property type="entry name" value="Pgk"/>
    <property type="match status" value="1"/>
</dbReference>
<keyword evidence="16" id="KW-1185">Reference proteome</keyword>
<gene>
    <name evidence="11" type="primary">pgk</name>
    <name evidence="15" type="ORF">C8D99_1199</name>
</gene>
<dbReference type="InterPro" id="IPR001576">
    <property type="entry name" value="Phosphoglycerate_kinase"/>
</dbReference>
<keyword evidence="8 11" id="KW-0547">Nucleotide-binding</keyword>
<reference evidence="15 16" key="1">
    <citation type="submission" date="2019-03" db="EMBL/GenBank/DDBJ databases">
        <title>Genomic Encyclopedia of Type Strains, Phase IV (KMG-IV): sequencing the most valuable type-strain genomes for metagenomic binning, comparative biology and taxonomic classification.</title>
        <authorList>
            <person name="Goeker M."/>
        </authorList>
    </citation>
    <scope>NUCLEOTIDE SEQUENCE [LARGE SCALE GENOMIC DNA]</scope>
    <source>
        <strain evidence="15 16">DSM 25964</strain>
    </source>
</reference>
<dbReference type="UniPathway" id="UPA00109">
    <property type="reaction ID" value="UER00185"/>
</dbReference>
<evidence type="ECO:0000256" key="6">
    <source>
        <dbReference type="ARBA" id="ARBA00016471"/>
    </source>
</evidence>
<keyword evidence="11" id="KW-0963">Cytoplasm</keyword>
<dbReference type="GO" id="GO:0005524">
    <property type="term" value="F:ATP binding"/>
    <property type="evidence" value="ECO:0007669"/>
    <property type="project" value="UniProtKB-KW"/>
</dbReference>
<evidence type="ECO:0000256" key="3">
    <source>
        <dbReference type="ARBA" id="ARBA00008982"/>
    </source>
</evidence>
<evidence type="ECO:0000313" key="16">
    <source>
        <dbReference type="Proteomes" id="UP000295066"/>
    </source>
</evidence>
<dbReference type="HAMAP" id="MF_00145">
    <property type="entry name" value="Phosphoglyc_kinase"/>
    <property type="match status" value="1"/>
</dbReference>
<name>A0A4R8M5Z2_9BACT</name>
<comment type="catalytic activity">
    <reaction evidence="1 11 14">
        <text>(2R)-3-phosphoglycerate + ATP = (2R)-3-phospho-glyceroyl phosphate + ADP</text>
        <dbReference type="Rhea" id="RHEA:14801"/>
        <dbReference type="ChEBI" id="CHEBI:30616"/>
        <dbReference type="ChEBI" id="CHEBI:57604"/>
        <dbReference type="ChEBI" id="CHEBI:58272"/>
        <dbReference type="ChEBI" id="CHEBI:456216"/>
        <dbReference type="EC" id="2.7.2.3"/>
    </reaction>
</comment>
<dbReference type="PANTHER" id="PTHR11406:SF23">
    <property type="entry name" value="PHOSPHOGLYCERATE KINASE 1, CHLOROPLASTIC-RELATED"/>
    <property type="match status" value="1"/>
</dbReference>
<feature type="binding site" evidence="11">
    <location>
        <position position="151"/>
    </location>
    <ligand>
        <name>substrate</name>
    </ligand>
</feature>
<evidence type="ECO:0000256" key="8">
    <source>
        <dbReference type="ARBA" id="ARBA00022741"/>
    </source>
</evidence>
<dbReference type="RefSeq" id="WP_133958650.1">
    <property type="nucleotide sequence ID" value="NZ_SORI01000019.1"/>
</dbReference>
<keyword evidence="9 11" id="KW-0418">Kinase</keyword>
<dbReference type="FunFam" id="3.40.50.1260:FF:000003">
    <property type="entry name" value="Phosphoglycerate kinase"/>
    <property type="match status" value="1"/>
</dbReference>
<evidence type="ECO:0000256" key="7">
    <source>
        <dbReference type="ARBA" id="ARBA00022679"/>
    </source>
</evidence>
<organism evidence="15 16">
    <name type="scientific">Aminivibrio pyruvatiphilus</name>
    <dbReference type="NCBI Taxonomy" id="1005740"/>
    <lineage>
        <taxon>Bacteria</taxon>
        <taxon>Thermotogati</taxon>
        <taxon>Synergistota</taxon>
        <taxon>Synergistia</taxon>
        <taxon>Synergistales</taxon>
        <taxon>Aminobacteriaceae</taxon>
        <taxon>Aminivibrio</taxon>
    </lineage>
</organism>
<comment type="subcellular location">
    <subcellularLocation>
        <location evidence="11">Cytoplasm</location>
    </subcellularLocation>
</comment>
<feature type="binding site" evidence="11 13">
    <location>
        <position position="292"/>
    </location>
    <ligand>
        <name>ATP</name>
        <dbReference type="ChEBI" id="CHEBI:30616"/>
    </ligand>
</feature>
<evidence type="ECO:0000256" key="2">
    <source>
        <dbReference type="ARBA" id="ARBA00004838"/>
    </source>
</evidence>
<dbReference type="GO" id="GO:0006094">
    <property type="term" value="P:gluconeogenesis"/>
    <property type="evidence" value="ECO:0007669"/>
    <property type="project" value="TreeGrafter"/>
</dbReference>
<dbReference type="PROSITE" id="PS00111">
    <property type="entry name" value="PGLYCERATE_KINASE"/>
    <property type="match status" value="1"/>
</dbReference>
<dbReference type="GO" id="GO:0006096">
    <property type="term" value="P:glycolytic process"/>
    <property type="evidence" value="ECO:0007669"/>
    <property type="project" value="UniProtKB-UniRule"/>
</dbReference>
<dbReference type="InterPro" id="IPR015824">
    <property type="entry name" value="Phosphoglycerate_kinase_N"/>
</dbReference>
<accession>A0A4R8M5Z2</accession>
<dbReference type="InterPro" id="IPR036043">
    <property type="entry name" value="Phosphoglycerate_kinase_sf"/>
</dbReference>
<evidence type="ECO:0000313" key="15">
    <source>
        <dbReference type="EMBL" id="TDY56062.1"/>
    </source>
</evidence>
<protein>
    <recommendedName>
        <fullName evidence="6 11">Phosphoglycerate kinase</fullName>
        <ecNumber evidence="5 11">2.7.2.3</ecNumber>
    </recommendedName>
</protein>
<dbReference type="EMBL" id="SORI01000019">
    <property type="protein sequence ID" value="TDY56062.1"/>
    <property type="molecule type" value="Genomic_DNA"/>
</dbReference>
<evidence type="ECO:0000256" key="14">
    <source>
        <dbReference type="RuleBase" id="RU000532"/>
    </source>
</evidence>
<sequence>MKLRLFSHQDVAGKNVLLRVDFNVPVKNGEVGDLTRILAHRDTISTLLKADARVALCSHLGRPKGKKVPEMSLALVAAAAEKALGHPVSFCGECIGPEVEAALASLTPGTLLLLENLRFHPEEQENDAGFARSLASPFDVFVMDAFSAAHRADASTSAVMDILPSFSGFLLEREVNMLSAVSEIPEKPFVLILGGAKVSDKIGVVEHLMDKATSILIGGGMAFTFLKARGANIGRSLFESEKAGFALEMMEKAAQKGVEILLPVDVVAGASLDMTQGEQIVPADDIPEDLMGLDIGPKTAQLFASRAAAAKTVLWNGPMGVFENPVFAKGTRAVAEGVALSTKNGGLTVVGGGDTASAAKQLGFDREVSHVSTGGGASLEFCEGRQLPGIMPLVAE</sequence>
<feature type="binding site" evidence="11 12">
    <location>
        <begin position="59"/>
        <end position="62"/>
    </location>
    <ligand>
        <name>substrate</name>
    </ligand>
</feature>
<dbReference type="Pfam" id="PF00162">
    <property type="entry name" value="PGK"/>
    <property type="match status" value="1"/>
</dbReference>
<feature type="binding site" evidence="12">
    <location>
        <position position="36"/>
    </location>
    <ligand>
        <name>(2R)-3-phosphoglycerate</name>
        <dbReference type="ChEBI" id="CHEBI:58272"/>
    </ligand>
</feature>
<comment type="caution">
    <text evidence="15">The sequence shown here is derived from an EMBL/GenBank/DDBJ whole genome shotgun (WGS) entry which is preliminary data.</text>
</comment>
<evidence type="ECO:0000256" key="12">
    <source>
        <dbReference type="PIRSR" id="PIRSR000724-1"/>
    </source>
</evidence>
<dbReference type="GO" id="GO:0005829">
    <property type="term" value="C:cytosol"/>
    <property type="evidence" value="ECO:0007669"/>
    <property type="project" value="TreeGrafter"/>
</dbReference>
<dbReference type="GO" id="GO:0043531">
    <property type="term" value="F:ADP binding"/>
    <property type="evidence" value="ECO:0007669"/>
    <property type="project" value="TreeGrafter"/>
</dbReference>
<keyword evidence="7 11" id="KW-0808">Transferase</keyword>
<dbReference type="OrthoDB" id="9808460at2"/>
<evidence type="ECO:0000256" key="9">
    <source>
        <dbReference type="ARBA" id="ARBA00022777"/>
    </source>
</evidence>
<dbReference type="PANTHER" id="PTHR11406">
    <property type="entry name" value="PHOSPHOGLYCERATE KINASE"/>
    <property type="match status" value="1"/>
</dbReference>
<dbReference type="Proteomes" id="UP000295066">
    <property type="component" value="Unassembled WGS sequence"/>
</dbReference>
<dbReference type="FunFam" id="3.40.50.1260:FF:000006">
    <property type="entry name" value="Phosphoglycerate kinase"/>
    <property type="match status" value="1"/>
</dbReference>
<feature type="binding site" evidence="12">
    <location>
        <position position="151"/>
    </location>
    <ligand>
        <name>(2R)-3-phosphoglycerate</name>
        <dbReference type="ChEBI" id="CHEBI:58272"/>
    </ligand>
</feature>
<comment type="pathway">
    <text evidence="2 11">Carbohydrate degradation; glycolysis; pyruvate from D-glyceraldehyde 3-phosphate: step 2/5.</text>
</comment>
<keyword evidence="11" id="KW-0324">Glycolysis</keyword>
<evidence type="ECO:0000256" key="5">
    <source>
        <dbReference type="ARBA" id="ARBA00013061"/>
    </source>
</evidence>
<feature type="binding site" evidence="12">
    <location>
        <position position="118"/>
    </location>
    <ligand>
        <name>(2R)-3-phosphoglycerate</name>
        <dbReference type="ChEBI" id="CHEBI:58272"/>
    </ligand>
</feature>
<keyword evidence="10 11" id="KW-0067">ATP-binding</keyword>
<feature type="binding site" evidence="11 12">
    <location>
        <begin position="21"/>
        <end position="23"/>
    </location>
    <ligand>
        <name>substrate</name>
    </ligand>
</feature>
<evidence type="ECO:0000256" key="13">
    <source>
        <dbReference type="PIRSR" id="PIRSR000724-2"/>
    </source>
</evidence>
<feature type="binding site" evidence="11">
    <location>
        <position position="118"/>
    </location>
    <ligand>
        <name>substrate</name>
    </ligand>
</feature>
<comment type="subunit">
    <text evidence="4 11">Monomer.</text>
</comment>
<evidence type="ECO:0000256" key="10">
    <source>
        <dbReference type="ARBA" id="ARBA00022840"/>
    </source>
</evidence>
<feature type="binding site" evidence="11 13">
    <location>
        <position position="201"/>
    </location>
    <ligand>
        <name>ATP</name>
        <dbReference type="ChEBI" id="CHEBI:30616"/>
    </ligand>
</feature>
<dbReference type="PRINTS" id="PR00477">
    <property type="entry name" value="PHGLYCKINASE"/>
</dbReference>
<dbReference type="Gene3D" id="3.40.50.1260">
    <property type="entry name" value="Phosphoglycerate kinase, N-terminal domain"/>
    <property type="match status" value="2"/>
</dbReference>
<dbReference type="GO" id="GO:0004618">
    <property type="term" value="F:phosphoglycerate kinase activity"/>
    <property type="evidence" value="ECO:0007669"/>
    <property type="project" value="UniProtKB-UniRule"/>
</dbReference>
<evidence type="ECO:0000256" key="1">
    <source>
        <dbReference type="ARBA" id="ARBA00000642"/>
    </source>
</evidence>
<feature type="binding site" evidence="11 13">
    <location>
        <position position="323"/>
    </location>
    <ligand>
        <name>ATP</name>
        <dbReference type="ChEBI" id="CHEBI:30616"/>
    </ligand>
</feature>
<evidence type="ECO:0000256" key="11">
    <source>
        <dbReference type="HAMAP-Rule" id="MF_00145"/>
    </source>
</evidence>